<dbReference type="UniPathway" id="UPA00196"/>
<feature type="transmembrane region" description="Helical" evidence="12">
    <location>
        <begin position="1385"/>
        <end position="1405"/>
    </location>
</feature>
<name>A0A158Q6R1_9BILA</name>
<dbReference type="WBParaSite" id="EEL_0000019101-mRNA-1">
    <property type="protein sequence ID" value="EEL_0000019101-mRNA-1"/>
    <property type="gene ID" value="EEL_0000019101"/>
</dbReference>
<feature type="compositionally biased region" description="Polar residues" evidence="11">
    <location>
        <begin position="380"/>
        <end position="417"/>
    </location>
</feature>
<comment type="subcellular location">
    <subcellularLocation>
        <location evidence="1">Endoplasmic reticulum membrane</location>
        <topology evidence="1">Multi-pass membrane protein</topology>
    </subcellularLocation>
</comment>
<dbReference type="STRING" id="1147741.A0A158Q6R1"/>
<feature type="compositionally biased region" description="Basic and acidic residues" evidence="11">
    <location>
        <begin position="342"/>
        <end position="379"/>
    </location>
</feature>
<dbReference type="CDD" id="cd16023">
    <property type="entry name" value="GPI_EPT_3"/>
    <property type="match status" value="1"/>
</dbReference>
<feature type="transmembrane region" description="Helical" evidence="12">
    <location>
        <begin position="1206"/>
        <end position="1224"/>
    </location>
</feature>
<accession>A0A158Q6R1</accession>
<evidence type="ECO:0000256" key="10">
    <source>
        <dbReference type="ARBA" id="ARBA00023180"/>
    </source>
</evidence>
<feature type="transmembrane region" description="Helical" evidence="12">
    <location>
        <begin position="1500"/>
        <end position="1530"/>
    </location>
</feature>
<feature type="compositionally biased region" description="Basic and acidic residues" evidence="11">
    <location>
        <begin position="494"/>
        <end position="514"/>
    </location>
</feature>
<feature type="compositionally biased region" description="Basic and acidic residues" evidence="11">
    <location>
        <begin position="48"/>
        <end position="58"/>
    </location>
</feature>
<keyword evidence="5" id="KW-0808">Transferase</keyword>
<feature type="region of interest" description="Disordered" evidence="11">
    <location>
        <begin position="262"/>
        <end position="283"/>
    </location>
</feature>
<feature type="transmembrane region" description="Helical" evidence="12">
    <location>
        <begin position="1325"/>
        <end position="1343"/>
    </location>
</feature>
<dbReference type="Gene3D" id="3.40.720.10">
    <property type="entry name" value="Alkaline Phosphatase, subunit A"/>
    <property type="match status" value="1"/>
</dbReference>
<dbReference type="InterPro" id="IPR039524">
    <property type="entry name" value="PIGO/GPI13"/>
</dbReference>
<evidence type="ECO:0000256" key="11">
    <source>
        <dbReference type="SAM" id="MobiDB-lite"/>
    </source>
</evidence>
<evidence type="ECO:0000256" key="9">
    <source>
        <dbReference type="ARBA" id="ARBA00023136"/>
    </source>
</evidence>
<feature type="transmembrane region" description="Helical" evidence="12">
    <location>
        <begin position="1177"/>
        <end position="1194"/>
    </location>
</feature>
<evidence type="ECO:0000256" key="4">
    <source>
        <dbReference type="ARBA" id="ARBA00022502"/>
    </source>
</evidence>
<evidence type="ECO:0000256" key="8">
    <source>
        <dbReference type="ARBA" id="ARBA00022989"/>
    </source>
</evidence>
<organism evidence="13 14">
    <name type="scientific">Elaeophora elaphi</name>
    <dbReference type="NCBI Taxonomy" id="1147741"/>
    <lineage>
        <taxon>Eukaryota</taxon>
        <taxon>Metazoa</taxon>
        <taxon>Ecdysozoa</taxon>
        <taxon>Nematoda</taxon>
        <taxon>Chromadorea</taxon>
        <taxon>Rhabditida</taxon>
        <taxon>Spirurina</taxon>
        <taxon>Spiruromorpha</taxon>
        <taxon>Filarioidea</taxon>
        <taxon>Onchocercidae</taxon>
        <taxon>Elaeophora</taxon>
    </lineage>
</organism>
<comment type="similarity">
    <text evidence="3">Belongs to the PIGG/PIGN/PIGO family. PIGO subfamily.</text>
</comment>
<feature type="compositionally biased region" description="Low complexity" evidence="11">
    <location>
        <begin position="420"/>
        <end position="429"/>
    </location>
</feature>
<keyword evidence="8 12" id="KW-1133">Transmembrane helix</keyword>
<keyword evidence="13" id="KW-1185">Reference proteome</keyword>
<sequence>MKVCNEDKEVEKKKAGESGGSSSDTISEGDDLGEIVVPSTPKSKMKKKLDEKISKDDENVMQTPLSKLNRIPTRKNEKLAALLEKSLKTQSQRRQQSRKRSSFPAMRGKTQPRKPRISLPQSSSSSTLANVPRTRSARVNLNERFAMMDQSNEETNVFAAATTSPAEPQTVVKDISLDKTIIERYRKRIEAVRRSARKSDKNEVFYGRCTSRRNLFDDSIDEEDTEGVATRSTSCIQKNRSGRSVQTSQKVYMAHALLNVYNTDPLNPPKLPKDAPFKLHRLIRPASKSDKKRLLRIAREKSGSSSSLIKSSTSCEISEAATSKDMKAKSETAEENSSNGNEKVEGIERKEVLESDSPKKKEGLFRDPSIRKLSDKSSETPENTETYSGSSIKSRQNSSRKGIKSSHSFNAMSLNESKTSDSSGSNVSEKSSKILTESTDEPVQCINSDSIFEKSESTDVIKGQMKKPNPNVMVDKAGSEDESVGSLSGVPCQMKEKQEEMDVSNRTKRSNERRLLRPRLEVKEEVGFDRSDVKKALLESLYEQRKEERRKELEKELNRCGNHINNRLPQKDQERKKRNNKHRCDNKSKKRKESLELKGRRKKEEIEETTSKGKNSGGKEKIKIQETKIEKGKAKNLEARNKGAVVVKGKEKSKVPEVVSEQREKTSEIVPDKADTDIEKVGNKKSKNDLDIEALPSTRDFIRFISRRNTKGIAAFPYTSIGIGSEIAMVAHLINIAFIGISIFISLLLFQHGFLLKRVELTSRSSCSDVASHDACWFPAQYQRVVIILIDALRYDFVAPSQPQLSDNRKTYSGHFSTITHLLNDRESAALMHFHADAPTTTMQRLKALTTGSLPTFIDVGSNFAGTAILEDNWIDEIIATNRSIVLLGDDTWISLYPKQFKRKYHLPSFDINDLHTVDQMISDNLFTELEKSDWTVLIAHFLGVDHCGHKYGPNHPEMSKKLKQMNEILAKVIDSLDNNTLLLVMGDHGMTENGDHGGDELLEIDAALFMFAKKKLIFAEPPESVSQVDIVPTISLLLDSPIPYSNIGILIDCTIVPEQRILAISSNAEQMMRYGRTIVAETQLPELDSLIRSFENNGSIENSIDYMQRLQDLLRASFIEFNGSFMRIGFLSLLDVILSVYDSLYTGKISFASLVFRSGLFFIQVSVFLIGDDEHYIAILDILLSFSLIIRLVQTARTLFSFTSTVWEIAVFCMTVAHASSYLSNSYIVFESSVIRFLTQTVVAVAFWQSFSNRKHSNRHQLKSFLTVLENRFSWQRSLIFITIILLLRLGIFFEKCREEQGNACEATIFSQSFSHIPHSPVKIMRFMLGVIVQIVAAYIAMKFLHPSEVWTSTLIFPTTVASIASWLSVWLPEDTTSHFARFSLVTAQIVYGLSFISLLIICFRAARIRKFWNQSSCAISYLICISAVLFLILGDGLAFSFFSLITIIFLIPFVIDDEYYQIVFLVFLSSHGFFSLSHQPTFASIPWHAAFVGVPGNFAIQIVPGALVVAHIFASQIITSVALPMLVVQQKYRQSGLSHWTYKLILFHSLKALSVCAMAAIHRRHLMVWKIFAPKFIFESLSLCVVCFILLITNCIFWKLIVPLPSDLTVKRG</sequence>
<dbReference type="PANTHER" id="PTHR23071">
    <property type="entry name" value="PHOSPHATIDYLINOSITOL GLYCAN"/>
    <property type="match status" value="1"/>
</dbReference>
<feature type="compositionally biased region" description="Basic and acidic residues" evidence="11">
    <location>
        <begin position="322"/>
        <end position="332"/>
    </location>
</feature>
<dbReference type="GO" id="GO:0006506">
    <property type="term" value="P:GPI anchor biosynthetic process"/>
    <property type="evidence" value="ECO:0007669"/>
    <property type="project" value="UniProtKB-UniPathway"/>
</dbReference>
<evidence type="ECO:0000256" key="7">
    <source>
        <dbReference type="ARBA" id="ARBA00022824"/>
    </source>
</evidence>
<dbReference type="GO" id="GO:0051377">
    <property type="term" value="F:mannose-ethanolamine phosphotransferase activity"/>
    <property type="evidence" value="ECO:0007669"/>
    <property type="project" value="InterPro"/>
</dbReference>
<feature type="transmembrane region" description="Helical" evidence="12">
    <location>
        <begin position="1542"/>
        <end position="1562"/>
    </location>
</feature>
<evidence type="ECO:0000256" key="5">
    <source>
        <dbReference type="ARBA" id="ARBA00022679"/>
    </source>
</evidence>
<evidence type="ECO:0000313" key="13">
    <source>
        <dbReference type="Proteomes" id="UP000050640"/>
    </source>
</evidence>
<feature type="region of interest" description="Disordered" evidence="11">
    <location>
        <begin position="1"/>
        <end position="136"/>
    </location>
</feature>
<feature type="transmembrane region" description="Helical" evidence="12">
    <location>
        <begin position="1440"/>
        <end position="1457"/>
    </location>
</feature>
<dbReference type="SUPFAM" id="SSF53649">
    <property type="entry name" value="Alkaline phosphatase-like"/>
    <property type="match status" value="1"/>
</dbReference>
<evidence type="ECO:0000313" key="14">
    <source>
        <dbReference type="WBParaSite" id="EEL_0000019101-mRNA-1"/>
    </source>
</evidence>
<feature type="compositionally biased region" description="Basic and acidic residues" evidence="11">
    <location>
        <begin position="545"/>
        <end position="558"/>
    </location>
</feature>
<dbReference type="InterPro" id="IPR037675">
    <property type="entry name" value="PIG-O_N"/>
</dbReference>
<dbReference type="GO" id="GO:0005789">
    <property type="term" value="C:endoplasmic reticulum membrane"/>
    <property type="evidence" value="ECO:0007669"/>
    <property type="project" value="UniProtKB-SubCell"/>
</dbReference>
<keyword evidence="6 12" id="KW-0812">Transmembrane</keyword>
<feature type="transmembrane region" description="Helical" evidence="12">
    <location>
        <begin position="1150"/>
        <end position="1171"/>
    </location>
</feature>
<feature type="region of interest" description="Disordered" evidence="11">
    <location>
        <begin position="298"/>
        <end position="514"/>
    </location>
</feature>
<evidence type="ECO:0000256" key="3">
    <source>
        <dbReference type="ARBA" id="ARBA00008695"/>
    </source>
</evidence>
<feature type="compositionally biased region" description="Low complexity" evidence="11">
    <location>
        <begin position="79"/>
        <end position="94"/>
    </location>
</feature>
<dbReference type="Pfam" id="PF01663">
    <property type="entry name" value="Phosphodiest"/>
    <property type="match status" value="1"/>
</dbReference>
<protein>
    <submittedName>
        <fullName evidence="14">GPI ethanolamine phosphate transferase 3</fullName>
    </submittedName>
</protein>
<evidence type="ECO:0000256" key="1">
    <source>
        <dbReference type="ARBA" id="ARBA00004477"/>
    </source>
</evidence>
<feature type="transmembrane region" description="Helical" evidence="12">
    <location>
        <begin position="727"/>
        <end position="750"/>
    </location>
</feature>
<keyword evidence="10" id="KW-0325">Glycoprotein</keyword>
<evidence type="ECO:0000256" key="6">
    <source>
        <dbReference type="ARBA" id="ARBA00022692"/>
    </source>
</evidence>
<feature type="region of interest" description="Disordered" evidence="11">
    <location>
        <begin position="545"/>
        <end position="627"/>
    </location>
</feature>
<evidence type="ECO:0000256" key="2">
    <source>
        <dbReference type="ARBA" id="ARBA00004687"/>
    </source>
</evidence>
<feature type="compositionally biased region" description="Low complexity" evidence="11">
    <location>
        <begin position="303"/>
        <end position="318"/>
    </location>
</feature>
<reference evidence="14" key="1">
    <citation type="submission" date="2016-04" db="UniProtKB">
        <authorList>
            <consortium name="WormBaseParasite"/>
        </authorList>
    </citation>
    <scope>IDENTIFICATION</scope>
</reference>
<keyword evidence="4" id="KW-0337">GPI-anchor biosynthesis</keyword>
<dbReference type="InterPro" id="IPR017850">
    <property type="entry name" value="Alkaline_phosphatase_core_sf"/>
</dbReference>
<keyword evidence="7" id="KW-0256">Endoplasmic reticulum</keyword>
<dbReference type="InterPro" id="IPR002591">
    <property type="entry name" value="Phosphodiest/P_Trfase"/>
</dbReference>
<feature type="transmembrane region" description="Helical" evidence="12">
    <location>
        <begin position="1582"/>
        <end position="1604"/>
    </location>
</feature>
<feature type="transmembrane region" description="Helical" evidence="12">
    <location>
        <begin position="1464"/>
        <end position="1480"/>
    </location>
</feature>
<evidence type="ECO:0000256" key="12">
    <source>
        <dbReference type="SAM" id="Phobius"/>
    </source>
</evidence>
<feature type="compositionally biased region" description="Basic and acidic residues" evidence="11">
    <location>
        <begin position="582"/>
        <end position="627"/>
    </location>
</feature>
<proteinExistence type="inferred from homology"/>
<comment type="pathway">
    <text evidence="2">Glycolipid biosynthesis; glycosylphosphatidylinositol-anchor biosynthesis.</text>
</comment>
<feature type="transmembrane region" description="Helical" evidence="12">
    <location>
        <begin position="1355"/>
        <end position="1373"/>
    </location>
</feature>
<feature type="compositionally biased region" description="Basic and acidic residues" evidence="11">
    <location>
        <begin position="1"/>
        <end position="16"/>
    </location>
</feature>
<feature type="transmembrane region" description="Helical" evidence="12">
    <location>
        <begin position="1236"/>
        <end position="1253"/>
    </location>
</feature>
<feature type="transmembrane region" description="Helical" evidence="12">
    <location>
        <begin position="1274"/>
        <end position="1295"/>
    </location>
</feature>
<feature type="transmembrane region" description="Helical" evidence="12">
    <location>
        <begin position="1417"/>
        <end position="1434"/>
    </location>
</feature>
<dbReference type="Proteomes" id="UP000050640">
    <property type="component" value="Unplaced"/>
</dbReference>
<keyword evidence="9 12" id="KW-0472">Membrane</keyword>
<dbReference type="PANTHER" id="PTHR23071:SF1">
    <property type="entry name" value="GPI ETHANOLAMINE PHOSPHATE TRANSFERASE 3"/>
    <property type="match status" value="1"/>
</dbReference>